<dbReference type="RefSeq" id="WP_103259304.1">
    <property type="nucleotide sequence ID" value="NZ_JAJVCY010000030.1"/>
</dbReference>
<dbReference type="Pfam" id="PF07030">
    <property type="entry name" value="Phage_Mu_Gp36"/>
    <property type="match status" value="1"/>
</dbReference>
<proteinExistence type="predicted"/>
<dbReference type="Proteomes" id="UP001208651">
    <property type="component" value="Unassembled WGS sequence"/>
</dbReference>
<protein>
    <submittedName>
        <fullName evidence="1">DUF1320 domain-containing protein</fullName>
    </submittedName>
</protein>
<dbReference type="AlphaFoldDB" id="A0AAW5RS07"/>
<comment type="caution">
    <text evidence="1">The sequence shown here is derived from an EMBL/GenBank/DDBJ whole genome shotgun (WGS) entry which is preliminary data.</text>
</comment>
<reference evidence="1" key="1">
    <citation type="submission" date="2022-01" db="EMBL/GenBank/DDBJ databases">
        <title>Comparison of Fish pathogen Aeromonas spp.</title>
        <authorList>
            <person name="Dubey S."/>
            <person name="Sorum H."/>
            <person name="Munangandu H.M."/>
        </authorList>
    </citation>
    <scope>NUCLEOTIDE SEQUENCE</scope>
    <source>
        <strain evidence="1">SD/21-15</strain>
    </source>
</reference>
<name>A0AAW5RS07_AERME</name>
<evidence type="ECO:0000313" key="2">
    <source>
        <dbReference type="Proteomes" id="UP001208651"/>
    </source>
</evidence>
<sequence length="144" mass="16194">MAIYATKQDLIDRDEGMLYNFALDRSTDTLNDTWIDEALTAADDEINGYLSRRFVLPLPTVPDLLKRQAIVIAFYWLGDRDPQVTNLLQDRYDRAIAKVKEIAAGKVDLGLPTPDMPPEGAVGKVELVQEGERLFTRDSLRGVL</sequence>
<dbReference type="EMBL" id="JAJVCY010000030">
    <property type="protein sequence ID" value="MCV3289582.1"/>
    <property type="molecule type" value="Genomic_DNA"/>
</dbReference>
<dbReference type="GeneID" id="92725114"/>
<evidence type="ECO:0000313" key="1">
    <source>
        <dbReference type="EMBL" id="MCV3289582.1"/>
    </source>
</evidence>
<organism evidence="1 2">
    <name type="scientific">Aeromonas media</name>
    <dbReference type="NCBI Taxonomy" id="651"/>
    <lineage>
        <taxon>Bacteria</taxon>
        <taxon>Pseudomonadati</taxon>
        <taxon>Pseudomonadota</taxon>
        <taxon>Gammaproteobacteria</taxon>
        <taxon>Aeromonadales</taxon>
        <taxon>Aeromonadaceae</taxon>
        <taxon>Aeromonas</taxon>
    </lineage>
</organism>
<dbReference type="InterPro" id="IPR009752">
    <property type="entry name" value="Phage_Mu_GpJ"/>
</dbReference>
<gene>
    <name evidence="1" type="ORF">LZT28_15210</name>
</gene>
<accession>A0AAW5RS07</accession>